<proteinExistence type="inferred from homology"/>
<evidence type="ECO:0000256" key="2">
    <source>
        <dbReference type="ARBA" id="ARBA00022490"/>
    </source>
</evidence>
<dbReference type="SUPFAM" id="SSF53335">
    <property type="entry name" value="S-adenosyl-L-methionine-dependent methyltransferases"/>
    <property type="match status" value="1"/>
</dbReference>
<dbReference type="EMBL" id="CAKLPZ010000001">
    <property type="protein sequence ID" value="CAH1000321.1"/>
    <property type="molecule type" value="Genomic_DNA"/>
</dbReference>
<dbReference type="PANTHER" id="PTHR43648:SF1">
    <property type="entry name" value="ELECTRON TRANSFER FLAVOPROTEIN BETA SUBUNIT LYSINE METHYLTRANSFERASE"/>
    <property type="match status" value="1"/>
</dbReference>
<dbReference type="InterPro" id="IPR029063">
    <property type="entry name" value="SAM-dependent_MTases_sf"/>
</dbReference>
<dbReference type="InterPro" id="IPR004498">
    <property type="entry name" value="Ribosomal_PrmA_MeTrfase"/>
</dbReference>
<organism evidence="7 8">
    <name type="scientific">Neolewinella maritima</name>
    <dbReference type="NCBI Taxonomy" id="1383882"/>
    <lineage>
        <taxon>Bacteria</taxon>
        <taxon>Pseudomonadati</taxon>
        <taxon>Bacteroidota</taxon>
        <taxon>Saprospiria</taxon>
        <taxon>Saprospirales</taxon>
        <taxon>Lewinellaceae</taxon>
        <taxon>Neolewinella</taxon>
    </lineage>
</organism>
<sequence length="279" mass="30709">MSAYSVYTITCADNQRDILLALLADAGMDSFEETDHGLLAYARSDGGVDWATVLNELRETVAFTYEVSALADKNWNAEWESQFQPIQIGQRLLIRASFHPTQPGIERELVIDPKMAFGTGHHATTYMMCERILDYFADGKQGGASVLDYGSGTGVLAILAKQVGAGRVDAVDIERPAYESTLENAERNGVTLGHVVHGQLDDVPVGKPYDLVVANINRNVLLATGGALYERLRAGGTAYLSGILDQDAELLTERMQLLGFRHVQTYARDAWRCFAFERD</sequence>
<dbReference type="InterPro" id="IPR050078">
    <property type="entry name" value="Ribosomal_L11_MeTrfase_PrmA"/>
</dbReference>
<dbReference type="EC" id="2.1.1.-" evidence="6"/>
<dbReference type="RefSeq" id="WP_238750373.1">
    <property type="nucleotide sequence ID" value="NZ_CAKLPZ010000001.1"/>
</dbReference>
<comment type="subcellular location">
    <subcellularLocation>
        <location evidence="6">Cytoplasm</location>
    </subcellularLocation>
</comment>
<dbReference type="NCBIfam" id="NF001785">
    <property type="entry name" value="PRK00517.2-2"/>
    <property type="match status" value="1"/>
</dbReference>
<evidence type="ECO:0000313" key="8">
    <source>
        <dbReference type="Proteomes" id="UP000837803"/>
    </source>
</evidence>
<keyword evidence="4 6" id="KW-0808">Transferase</keyword>
<feature type="binding site" evidence="6">
    <location>
        <position position="215"/>
    </location>
    <ligand>
        <name>S-adenosyl-L-methionine</name>
        <dbReference type="ChEBI" id="CHEBI:59789"/>
    </ligand>
</feature>
<evidence type="ECO:0000256" key="3">
    <source>
        <dbReference type="ARBA" id="ARBA00022603"/>
    </source>
</evidence>
<keyword evidence="5 6" id="KW-0949">S-adenosyl-L-methionine</keyword>
<dbReference type="CDD" id="cd02440">
    <property type="entry name" value="AdoMet_MTases"/>
    <property type="match status" value="1"/>
</dbReference>
<feature type="binding site" evidence="6">
    <location>
        <position position="172"/>
    </location>
    <ligand>
        <name>S-adenosyl-L-methionine</name>
        <dbReference type="ChEBI" id="CHEBI:59789"/>
    </ligand>
</feature>
<evidence type="ECO:0000256" key="4">
    <source>
        <dbReference type="ARBA" id="ARBA00022679"/>
    </source>
</evidence>
<keyword evidence="2 6" id="KW-0963">Cytoplasm</keyword>
<protein>
    <recommendedName>
        <fullName evidence="6">Ribosomal protein L11 methyltransferase</fullName>
        <shortName evidence="6">L11 Mtase</shortName>
        <ecNumber evidence="6">2.1.1.-</ecNumber>
    </recommendedName>
</protein>
<evidence type="ECO:0000256" key="6">
    <source>
        <dbReference type="HAMAP-Rule" id="MF_00735"/>
    </source>
</evidence>
<accession>A0ABM9B088</accession>
<feature type="binding site" evidence="6">
    <location>
        <position position="150"/>
    </location>
    <ligand>
        <name>S-adenosyl-L-methionine</name>
        <dbReference type="ChEBI" id="CHEBI:59789"/>
    </ligand>
</feature>
<reference evidence="7" key="1">
    <citation type="submission" date="2021-12" db="EMBL/GenBank/DDBJ databases">
        <authorList>
            <person name="Rodrigo-Torres L."/>
            <person name="Arahal R. D."/>
            <person name="Lucena T."/>
        </authorList>
    </citation>
    <scope>NUCLEOTIDE SEQUENCE</scope>
    <source>
        <strain evidence="7">CECT 8419</strain>
    </source>
</reference>
<dbReference type="Proteomes" id="UP000837803">
    <property type="component" value="Unassembled WGS sequence"/>
</dbReference>
<comment type="similarity">
    <text evidence="1 6">Belongs to the methyltransferase superfamily. PrmA family.</text>
</comment>
<comment type="catalytic activity">
    <reaction evidence="6">
        <text>L-lysyl-[protein] + 3 S-adenosyl-L-methionine = N(6),N(6),N(6)-trimethyl-L-lysyl-[protein] + 3 S-adenosyl-L-homocysteine + 3 H(+)</text>
        <dbReference type="Rhea" id="RHEA:54192"/>
        <dbReference type="Rhea" id="RHEA-COMP:9752"/>
        <dbReference type="Rhea" id="RHEA-COMP:13826"/>
        <dbReference type="ChEBI" id="CHEBI:15378"/>
        <dbReference type="ChEBI" id="CHEBI:29969"/>
        <dbReference type="ChEBI" id="CHEBI:57856"/>
        <dbReference type="ChEBI" id="CHEBI:59789"/>
        <dbReference type="ChEBI" id="CHEBI:61961"/>
    </reaction>
</comment>
<comment type="caution">
    <text evidence="7">The sequence shown here is derived from an EMBL/GenBank/DDBJ whole genome shotgun (WGS) entry which is preliminary data.</text>
</comment>
<name>A0ABM9B088_9BACT</name>
<gene>
    <name evidence="7" type="primary">prmC_2</name>
    <name evidence="6" type="synonym">prmA</name>
    <name evidence="7" type="ORF">LEM8419_01474</name>
</gene>
<dbReference type="Gene3D" id="3.40.50.150">
    <property type="entry name" value="Vaccinia Virus protein VP39"/>
    <property type="match status" value="1"/>
</dbReference>
<keyword evidence="8" id="KW-1185">Reference proteome</keyword>
<dbReference type="PIRSF" id="PIRSF000401">
    <property type="entry name" value="RPL11_MTase"/>
    <property type="match status" value="1"/>
</dbReference>
<dbReference type="GO" id="GO:0102559">
    <property type="term" value="F:peptide chain release factor N(5)-glutamine methyltransferase activity"/>
    <property type="evidence" value="ECO:0007669"/>
    <property type="project" value="UniProtKB-EC"/>
</dbReference>
<dbReference type="HAMAP" id="MF_00735">
    <property type="entry name" value="Methyltr_PrmA"/>
    <property type="match status" value="1"/>
</dbReference>
<feature type="binding site" evidence="6">
    <location>
        <position position="125"/>
    </location>
    <ligand>
        <name>S-adenosyl-L-methionine</name>
        <dbReference type="ChEBI" id="CHEBI:59789"/>
    </ligand>
</feature>
<keyword evidence="3 6" id="KW-0489">Methyltransferase</keyword>
<dbReference type="Pfam" id="PF06325">
    <property type="entry name" value="PrmA"/>
    <property type="match status" value="1"/>
</dbReference>
<dbReference type="PANTHER" id="PTHR43648">
    <property type="entry name" value="ELECTRON TRANSFER FLAVOPROTEIN BETA SUBUNIT LYSINE METHYLTRANSFERASE"/>
    <property type="match status" value="1"/>
</dbReference>
<evidence type="ECO:0000313" key="7">
    <source>
        <dbReference type="EMBL" id="CAH1000321.1"/>
    </source>
</evidence>
<comment type="function">
    <text evidence="6">Methylates ribosomal protein L11.</text>
</comment>
<evidence type="ECO:0000256" key="1">
    <source>
        <dbReference type="ARBA" id="ARBA00009741"/>
    </source>
</evidence>
<evidence type="ECO:0000256" key="5">
    <source>
        <dbReference type="ARBA" id="ARBA00022691"/>
    </source>
</evidence>
<dbReference type="GO" id="GO:0032259">
    <property type="term" value="P:methylation"/>
    <property type="evidence" value="ECO:0007669"/>
    <property type="project" value="UniProtKB-KW"/>
</dbReference>